<reference evidence="1 2" key="1">
    <citation type="submission" date="2015-10" db="EMBL/GenBank/DDBJ databases">
        <title>Draft genome sequence of Streptomyces longwoodensis DSM 41677, type strain for the species Streptomyces longwoodensis.</title>
        <authorList>
            <person name="Ruckert C."/>
            <person name="Winkler A."/>
            <person name="Kalinowski J."/>
            <person name="Kampfer P."/>
            <person name="Glaeser S."/>
        </authorList>
    </citation>
    <scope>NUCLEOTIDE SEQUENCE [LARGE SCALE GENOMIC DNA]</scope>
    <source>
        <strain evidence="1 2">DSM 41677</strain>
    </source>
</reference>
<dbReference type="AlphaFoldDB" id="A0A117QLZ9"/>
<dbReference type="Proteomes" id="UP000053271">
    <property type="component" value="Unassembled WGS sequence"/>
</dbReference>
<organism evidence="1 2">
    <name type="scientific">Streptomyces longwoodensis</name>
    <dbReference type="NCBI Taxonomy" id="68231"/>
    <lineage>
        <taxon>Bacteria</taxon>
        <taxon>Bacillati</taxon>
        <taxon>Actinomycetota</taxon>
        <taxon>Actinomycetes</taxon>
        <taxon>Kitasatosporales</taxon>
        <taxon>Streptomycetaceae</taxon>
        <taxon>Streptomyces</taxon>
    </lineage>
</organism>
<name>A0A117QLZ9_9ACTN</name>
<proteinExistence type="predicted"/>
<sequence length="188" mass="20483">MITSSGSGDPQEELTQWLARYRQLRVGDDTWAHPSFADLVIAYGLFFEPAPWLKRGPQRPGQCFAAASHWSDEKGWAYVEGFAAAPAAAPFTVFEHAWCVTDEGDVADPALPDGVATGYFGIPLNSDFRREQQRVRATKAVFTSDPSNPLAGYNERILQQGLPRGALATDVVADGMGRGRCNEGPVRP</sequence>
<evidence type="ECO:0000313" key="1">
    <source>
        <dbReference type="EMBL" id="KUN35726.1"/>
    </source>
</evidence>
<dbReference type="EMBL" id="LMWS01000031">
    <property type="protein sequence ID" value="KUN35726.1"/>
    <property type="molecule type" value="Genomic_DNA"/>
</dbReference>
<protein>
    <submittedName>
        <fullName evidence="1">Uncharacterized protein</fullName>
    </submittedName>
</protein>
<evidence type="ECO:0000313" key="2">
    <source>
        <dbReference type="Proteomes" id="UP000053271"/>
    </source>
</evidence>
<gene>
    <name evidence="1" type="ORF">AQJ30_23850</name>
</gene>
<dbReference type="GeneID" id="91427636"/>
<comment type="caution">
    <text evidence="1">The sequence shown here is derived from an EMBL/GenBank/DDBJ whole genome shotgun (WGS) entry which is preliminary data.</text>
</comment>
<keyword evidence="2" id="KW-1185">Reference proteome</keyword>
<accession>A0A117QLZ9</accession>
<dbReference type="RefSeq" id="WP_067237619.1">
    <property type="nucleotide sequence ID" value="NZ_KQ948557.1"/>
</dbReference>